<feature type="compositionally biased region" description="Acidic residues" evidence="1">
    <location>
        <begin position="122"/>
        <end position="142"/>
    </location>
</feature>
<comment type="caution">
    <text evidence="2">The sequence shown here is derived from an EMBL/GenBank/DDBJ whole genome shotgun (WGS) entry which is preliminary data.</text>
</comment>
<protein>
    <submittedName>
        <fullName evidence="2">Uncharacterized protein</fullName>
    </submittedName>
</protein>
<feature type="region of interest" description="Disordered" evidence="1">
    <location>
        <begin position="57"/>
        <end position="151"/>
    </location>
</feature>
<name>A0A7J6F362_CANSA</name>
<sequence length="256" mass="29126">MGCQNSKLNADVLAIPPKLRPILWKKVEELRNRRRNGVVNGTTISKKELLKDGKVYMLPSSVDENESRKSISLEDDSVSSSGSRPKPVKEETKMETMEEKTEEEDKDSAVVKVEALEKMVVVEEEEEKENEEEEMEEEEDEERGNLCPGSPSFRVFFVESSLGEKDDVKNDSKDENHMKQKWGSANSADSIVILETHEEEEEQETKVIKKRMKNRTRITRAICRGPVAVKHLLSSSSCYHPSNDRDSLLNKKPATT</sequence>
<evidence type="ECO:0000256" key="1">
    <source>
        <dbReference type="SAM" id="MobiDB-lite"/>
    </source>
</evidence>
<dbReference type="EMBL" id="JAATIQ010000277">
    <property type="protein sequence ID" value="KAF4365121.1"/>
    <property type="molecule type" value="Genomic_DNA"/>
</dbReference>
<reference evidence="2 3" key="1">
    <citation type="journal article" date="2020" name="bioRxiv">
        <title>Sequence and annotation of 42 cannabis genomes reveals extensive copy number variation in cannabinoid synthesis and pathogen resistance genes.</title>
        <authorList>
            <person name="Mckernan K.J."/>
            <person name="Helbert Y."/>
            <person name="Kane L.T."/>
            <person name="Ebling H."/>
            <person name="Zhang L."/>
            <person name="Liu B."/>
            <person name="Eaton Z."/>
            <person name="Mclaughlin S."/>
            <person name="Kingan S."/>
            <person name="Baybayan P."/>
            <person name="Concepcion G."/>
            <person name="Jordan M."/>
            <person name="Riva A."/>
            <person name="Barbazuk W."/>
            <person name="Harkins T."/>
        </authorList>
    </citation>
    <scope>NUCLEOTIDE SEQUENCE [LARGE SCALE GENOMIC DNA]</scope>
    <source>
        <strain evidence="3">cv. Jamaican Lion 4</strain>
        <tissue evidence="2">Leaf</tissue>
    </source>
</reference>
<feature type="compositionally biased region" description="Basic and acidic residues" evidence="1">
    <location>
        <begin position="87"/>
        <end position="99"/>
    </location>
</feature>
<evidence type="ECO:0000313" key="2">
    <source>
        <dbReference type="EMBL" id="KAF4365121.1"/>
    </source>
</evidence>
<gene>
    <name evidence="2" type="ORF">G4B88_018301</name>
</gene>
<keyword evidence="3" id="KW-1185">Reference proteome</keyword>
<dbReference type="OrthoDB" id="1903040at2759"/>
<dbReference type="AlphaFoldDB" id="A0A7J6F362"/>
<organism evidence="2 3">
    <name type="scientific">Cannabis sativa</name>
    <name type="common">Hemp</name>
    <name type="synonym">Marijuana</name>
    <dbReference type="NCBI Taxonomy" id="3483"/>
    <lineage>
        <taxon>Eukaryota</taxon>
        <taxon>Viridiplantae</taxon>
        <taxon>Streptophyta</taxon>
        <taxon>Embryophyta</taxon>
        <taxon>Tracheophyta</taxon>
        <taxon>Spermatophyta</taxon>
        <taxon>Magnoliopsida</taxon>
        <taxon>eudicotyledons</taxon>
        <taxon>Gunneridae</taxon>
        <taxon>Pentapetalae</taxon>
        <taxon>rosids</taxon>
        <taxon>fabids</taxon>
        <taxon>Rosales</taxon>
        <taxon>Cannabaceae</taxon>
        <taxon>Cannabis</taxon>
    </lineage>
</organism>
<accession>A0A7J6F362</accession>
<proteinExistence type="predicted"/>
<feature type="compositionally biased region" description="Basic and acidic residues" evidence="1">
    <location>
        <begin position="165"/>
        <end position="178"/>
    </location>
</feature>
<dbReference type="Proteomes" id="UP000583929">
    <property type="component" value="Unassembled WGS sequence"/>
</dbReference>
<feature type="region of interest" description="Disordered" evidence="1">
    <location>
        <begin position="165"/>
        <end position="184"/>
    </location>
</feature>
<evidence type="ECO:0000313" key="3">
    <source>
        <dbReference type="Proteomes" id="UP000583929"/>
    </source>
</evidence>